<dbReference type="GO" id="GO:0005615">
    <property type="term" value="C:extracellular space"/>
    <property type="evidence" value="ECO:0007669"/>
    <property type="project" value="TreeGrafter"/>
</dbReference>
<dbReference type="Gene3D" id="2.60.120.970">
    <property type="match status" value="1"/>
</dbReference>
<dbReference type="PANTHER" id="PTHR11848">
    <property type="entry name" value="TGF-BETA FAMILY"/>
    <property type="match status" value="1"/>
</dbReference>
<accession>B4LQA6</accession>
<dbReference type="PhylomeDB" id="B4LQA6"/>
<evidence type="ECO:0000256" key="5">
    <source>
        <dbReference type="ARBA" id="ARBA00023030"/>
    </source>
</evidence>
<dbReference type="GO" id="GO:0005125">
    <property type="term" value="F:cytokine activity"/>
    <property type="evidence" value="ECO:0007669"/>
    <property type="project" value="TreeGrafter"/>
</dbReference>
<evidence type="ECO:0000256" key="2">
    <source>
        <dbReference type="ARBA" id="ARBA00006656"/>
    </source>
</evidence>
<dbReference type="Pfam" id="PF00688">
    <property type="entry name" value="TGFb_propeptide"/>
    <property type="match status" value="1"/>
</dbReference>
<evidence type="ECO:0000313" key="11">
    <source>
        <dbReference type="EMBL" id="EDW63356.1"/>
    </source>
</evidence>
<dbReference type="GO" id="GO:0008083">
    <property type="term" value="F:growth factor activity"/>
    <property type="evidence" value="ECO:0007669"/>
    <property type="project" value="UniProtKB-KW"/>
</dbReference>
<dbReference type="Pfam" id="PF00019">
    <property type="entry name" value="TGF_beta"/>
    <property type="match status" value="1"/>
</dbReference>
<evidence type="ECO:0000256" key="3">
    <source>
        <dbReference type="ARBA" id="ARBA00022525"/>
    </source>
</evidence>
<evidence type="ECO:0000256" key="7">
    <source>
        <dbReference type="ARBA" id="ARBA00023180"/>
    </source>
</evidence>
<dbReference type="InterPro" id="IPR015615">
    <property type="entry name" value="TGF-beta-rel"/>
</dbReference>
<dbReference type="KEGG" id="dvi:6628328"/>
<evidence type="ECO:0000256" key="8">
    <source>
        <dbReference type="RuleBase" id="RU000354"/>
    </source>
</evidence>
<dbReference type="InParanoid" id="B4LQA6"/>
<comment type="similarity">
    <text evidence="2 8">Belongs to the TGF-beta family.</text>
</comment>
<keyword evidence="4 9" id="KW-0732">Signal</keyword>
<dbReference type="InterPro" id="IPR001839">
    <property type="entry name" value="TGF-b_C"/>
</dbReference>
<keyword evidence="6" id="KW-1015">Disulfide bond</keyword>
<dbReference type="InterPro" id="IPR001111">
    <property type="entry name" value="TGF-b_propeptide"/>
</dbReference>
<protein>
    <recommendedName>
        <fullName evidence="10">TGF-beta family profile domain-containing protein</fullName>
    </recommendedName>
</protein>
<dbReference type="SUPFAM" id="SSF57501">
    <property type="entry name" value="Cystine-knot cytokines"/>
    <property type="match status" value="1"/>
</dbReference>
<evidence type="ECO:0000259" key="10">
    <source>
        <dbReference type="PROSITE" id="PS51362"/>
    </source>
</evidence>
<feature type="signal peptide" evidence="9">
    <location>
        <begin position="1"/>
        <end position="18"/>
    </location>
</feature>
<dbReference type="FunCoup" id="B4LQA6">
    <property type="interactions" value="2"/>
</dbReference>
<dbReference type="PROSITE" id="PS00250">
    <property type="entry name" value="TGF_BETA_1"/>
    <property type="match status" value="1"/>
</dbReference>
<dbReference type="STRING" id="7244.B4LQA6"/>
<dbReference type="eggNOG" id="KOG3900">
    <property type="taxonomic scope" value="Eukaryota"/>
</dbReference>
<dbReference type="InterPro" id="IPR017948">
    <property type="entry name" value="TGFb_CS"/>
</dbReference>
<keyword evidence="12" id="KW-1185">Reference proteome</keyword>
<keyword evidence="5 8" id="KW-0339">Growth factor</keyword>
<gene>
    <name evidence="11" type="primary">Dvir\GJ14689</name>
    <name evidence="11" type="ORF">Dvir_GJ14689</name>
</gene>
<dbReference type="HOGENOM" id="CLU_020515_4_1_1"/>
<feature type="domain" description="TGF-beta family profile" evidence="10">
    <location>
        <begin position="285"/>
        <end position="410"/>
    </location>
</feature>
<dbReference type="Proteomes" id="UP000008792">
    <property type="component" value="Unassembled WGS sequence"/>
</dbReference>
<sequence>MLQLLPLVLLSSYLGVLGTTYVTGDVNMEPTTLAEQLEMVDLLDLGDRPRRMAQPKQLHTSATKFLLEVYNEINEEQEPQEVLQQRHKRSLEDDILVTREDRQEIASCNSILTFSSRLKSLEQGEKEEGEINSRQDLHITFNTNDVPVDLTLVQAMLRIYKQPSWQEQRQNFTVSVYRRIHSHQAFMEDGAPVYRILHSVNTTTHYKGWLEFNLTQTLRAWLLNKSPQRHELRISLGEARVSALGAGLVAPQAADSNLEPFIVGYFNGPELLVKVQKLRFKRDLNKRRAMLPPTGHVRPPPEVFKAPQSCERLNFTVDFKELQMHNWVIAPKKFEAYFCGGGCNFPLGTKMNATNHAIVQTLMHLKQPHLPKPCCVPTVLGAITILRYINEDIIDLTKYQKTVAKECGCH</sequence>
<keyword evidence="3" id="KW-0964">Secreted</keyword>
<dbReference type="PROSITE" id="PS51362">
    <property type="entry name" value="TGF_BETA_2"/>
    <property type="match status" value="1"/>
</dbReference>
<dbReference type="OrthoDB" id="5987191at2759"/>
<evidence type="ECO:0000256" key="9">
    <source>
        <dbReference type="SAM" id="SignalP"/>
    </source>
</evidence>
<reference evidence="11 12" key="1">
    <citation type="journal article" date="2007" name="Nature">
        <title>Evolution of genes and genomes on the Drosophila phylogeny.</title>
        <authorList>
            <consortium name="Drosophila 12 Genomes Consortium"/>
            <person name="Clark A.G."/>
            <person name="Eisen M.B."/>
            <person name="Smith D.R."/>
            <person name="Bergman C.M."/>
            <person name="Oliver B."/>
            <person name="Markow T.A."/>
            <person name="Kaufman T.C."/>
            <person name="Kellis M."/>
            <person name="Gelbart W."/>
            <person name="Iyer V.N."/>
            <person name="Pollard D.A."/>
            <person name="Sackton T.B."/>
            <person name="Larracuente A.M."/>
            <person name="Singh N.D."/>
            <person name="Abad J.P."/>
            <person name="Abt D.N."/>
            <person name="Adryan B."/>
            <person name="Aguade M."/>
            <person name="Akashi H."/>
            <person name="Anderson W.W."/>
            <person name="Aquadro C.F."/>
            <person name="Ardell D.H."/>
            <person name="Arguello R."/>
            <person name="Artieri C.G."/>
            <person name="Barbash D.A."/>
            <person name="Barker D."/>
            <person name="Barsanti P."/>
            <person name="Batterham P."/>
            <person name="Batzoglou S."/>
            <person name="Begun D."/>
            <person name="Bhutkar A."/>
            <person name="Blanco E."/>
            <person name="Bosak S.A."/>
            <person name="Bradley R.K."/>
            <person name="Brand A.D."/>
            <person name="Brent M.R."/>
            <person name="Brooks A.N."/>
            <person name="Brown R.H."/>
            <person name="Butlin R.K."/>
            <person name="Caggese C."/>
            <person name="Calvi B.R."/>
            <person name="Bernardo de Carvalho A."/>
            <person name="Caspi A."/>
            <person name="Castrezana S."/>
            <person name="Celniker S.E."/>
            <person name="Chang J.L."/>
            <person name="Chapple C."/>
            <person name="Chatterji S."/>
            <person name="Chinwalla A."/>
            <person name="Civetta A."/>
            <person name="Clifton S.W."/>
            <person name="Comeron J.M."/>
            <person name="Costello J.C."/>
            <person name="Coyne J.A."/>
            <person name="Daub J."/>
            <person name="David R.G."/>
            <person name="Delcher A.L."/>
            <person name="Delehaunty K."/>
            <person name="Do C.B."/>
            <person name="Ebling H."/>
            <person name="Edwards K."/>
            <person name="Eickbush T."/>
            <person name="Evans J.D."/>
            <person name="Filipski A."/>
            <person name="Findeiss S."/>
            <person name="Freyhult E."/>
            <person name="Fulton L."/>
            <person name="Fulton R."/>
            <person name="Garcia A.C."/>
            <person name="Gardiner A."/>
            <person name="Garfield D.A."/>
            <person name="Garvin B.E."/>
            <person name="Gibson G."/>
            <person name="Gilbert D."/>
            <person name="Gnerre S."/>
            <person name="Godfrey J."/>
            <person name="Good R."/>
            <person name="Gotea V."/>
            <person name="Gravely B."/>
            <person name="Greenberg A.J."/>
            <person name="Griffiths-Jones S."/>
            <person name="Gross S."/>
            <person name="Guigo R."/>
            <person name="Gustafson E.A."/>
            <person name="Haerty W."/>
            <person name="Hahn M.W."/>
            <person name="Halligan D.L."/>
            <person name="Halpern A.L."/>
            <person name="Halter G.M."/>
            <person name="Han M.V."/>
            <person name="Heger A."/>
            <person name="Hillier L."/>
            <person name="Hinrichs A.S."/>
            <person name="Holmes I."/>
            <person name="Hoskins R.A."/>
            <person name="Hubisz M.J."/>
            <person name="Hultmark D."/>
            <person name="Huntley M.A."/>
            <person name="Jaffe D.B."/>
            <person name="Jagadeeshan S."/>
            <person name="Jeck W.R."/>
            <person name="Johnson J."/>
            <person name="Jones C.D."/>
            <person name="Jordan W.C."/>
            <person name="Karpen G.H."/>
            <person name="Kataoka E."/>
            <person name="Keightley P.D."/>
            <person name="Kheradpour P."/>
            <person name="Kirkness E.F."/>
            <person name="Koerich L.B."/>
            <person name="Kristiansen K."/>
            <person name="Kudrna D."/>
            <person name="Kulathinal R.J."/>
            <person name="Kumar S."/>
            <person name="Kwok R."/>
            <person name="Lander E."/>
            <person name="Langley C.H."/>
            <person name="Lapoint R."/>
            <person name="Lazzaro B.P."/>
            <person name="Lee S.J."/>
            <person name="Levesque L."/>
            <person name="Li R."/>
            <person name="Lin C.F."/>
            <person name="Lin M.F."/>
            <person name="Lindblad-Toh K."/>
            <person name="Llopart A."/>
            <person name="Long M."/>
            <person name="Low L."/>
            <person name="Lozovsky E."/>
            <person name="Lu J."/>
            <person name="Luo M."/>
            <person name="Machado C.A."/>
            <person name="Makalowski W."/>
            <person name="Marzo M."/>
            <person name="Matsuda M."/>
            <person name="Matzkin L."/>
            <person name="McAllister B."/>
            <person name="McBride C.S."/>
            <person name="McKernan B."/>
            <person name="McKernan K."/>
            <person name="Mendez-Lago M."/>
            <person name="Minx P."/>
            <person name="Mollenhauer M.U."/>
            <person name="Montooth K."/>
            <person name="Mount S.M."/>
            <person name="Mu X."/>
            <person name="Myers E."/>
            <person name="Negre B."/>
            <person name="Newfeld S."/>
            <person name="Nielsen R."/>
            <person name="Noor M.A."/>
            <person name="O'Grady P."/>
            <person name="Pachter L."/>
            <person name="Papaceit M."/>
            <person name="Parisi M.J."/>
            <person name="Parisi M."/>
            <person name="Parts L."/>
            <person name="Pedersen J.S."/>
            <person name="Pesole G."/>
            <person name="Phillippy A.M."/>
            <person name="Ponting C.P."/>
            <person name="Pop M."/>
            <person name="Porcelli D."/>
            <person name="Powell J.R."/>
            <person name="Prohaska S."/>
            <person name="Pruitt K."/>
            <person name="Puig M."/>
            <person name="Quesneville H."/>
            <person name="Ram K.R."/>
            <person name="Rand D."/>
            <person name="Rasmussen M.D."/>
            <person name="Reed L.K."/>
            <person name="Reenan R."/>
            <person name="Reily A."/>
            <person name="Remington K.A."/>
            <person name="Rieger T.T."/>
            <person name="Ritchie M.G."/>
            <person name="Robin C."/>
            <person name="Rogers Y.H."/>
            <person name="Rohde C."/>
            <person name="Rozas J."/>
            <person name="Rubenfield M.J."/>
            <person name="Ruiz A."/>
            <person name="Russo S."/>
            <person name="Salzberg S.L."/>
            <person name="Sanchez-Gracia A."/>
            <person name="Saranga D.J."/>
            <person name="Sato H."/>
            <person name="Schaeffer S.W."/>
            <person name="Schatz M.C."/>
            <person name="Schlenke T."/>
            <person name="Schwartz R."/>
            <person name="Segarra C."/>
            <person name="Singh R.S."/>
            <person name="Sirot L."/>
            <person name="Sirota M."/>
            <person name="Sisneros N.B."/>
            <person name="Smith C.D."/>
            <person name="Smith T.F."/>
            <person name="Spieth J."/>
            <person name="Stage D.E."/>
            <person name="Stark A."/>
            <person name="Stephan W."/>
            <person name="Strausberg R.L."/>
            <person name="Strempel S."/>
            <person name="Sturgill D."/>
            <person name="Sutton G."/>
            <person name="Sutton G.G."/>
            <person name="Tao W."/>
            <person name="Teichmann S."/>
            <person name="Tobari Y.N."/>
            <person name="Tomimura Y."/>
            <person name="Tsolas J.M."/>
            <person name="Valente V.L."/>
            <person name="Venter E."/>
            <person name="Venter J.C."/>
            <person name="Vicario S."/>
            <person name="Vieira F.G."/>
            <person name="Vilella A.J."/>
            <person name="Villasante A."/>
            <person name="Walenz B."/>
            <person name="Wang J."/>
            <person name="Wasserman M."/>
            <person name="Watts T."/>
            <person name="Wilson D."/>
            <person name="Wilson R.K."/>
            <person name="Wing R.A."/>
            <person name="Wolfner M.F."/>
            <person name="Wong A."/>
            <person name="Wong G.K."/>
            <person name="Wu C.I."/>
            <person name="Wu G."/>
            <person name="Yamamoto D."/>
            <person name="Yang H.P."/>
            <person name="Yang S.P."/>
            <person name="Yorke J.A."/>
            <person name="Yoshida K."/>
            <person name="Zdobnov E."/>
            <person name="Zhang P."/>
            <person name="Zhang Y."/>
            <person name="Zimin A.V."/>
            <person name="Baldwin J."/>
            <person name="Abdouelleil A."/>
            <person name="Abdulkadir J."/>
            <person name="Abebe A."/>
            <person name="Abera B."/>
            <person name="Abreu J."/>
            <person name="Acer S.C."/>
            <person name="Aftuck L."/>
            <person name="Alexander A."/>
            <person name="An P."/>
            <person name="Anderson E."/>
            <person name="Anderson S."/>
            <person name="Arachi H."/>
            <person name="Azer M."/>
            <person name="Bachantsang P."/>
            <person name="Barry A."/>
            <person name="Bayul T."/>
            <person name="Berlin A."/>
            <person name="Bessette D."/>
            <person name="Bloom T."/>
            <person name="Blye J."/>
            <person name="Boguslavskiy L."/>
            <person name="Bonnet C."/>
            <person name="Boukhgalter B."/>
            <person name="Bourzgui I."/>
            <person name="Brown A."/>
            <person name="Cahill P."/>
            <person name="Channer S."/>
            <person name="Cheshatsang Y."/>
            <person name="Chuda L."/>
            <person name="Citroen M."/>
            <person name="Collymore A."/>
            <person name="Cooke P."/>
            <person name="Costello M."/>
            <person name="D'Aco K."/>
            <person name="Daza R."/>
            <person name="De Haan G."/>
            <person name="DeGray S."/>
            <person name="DeMaso C."/>
            <person name="Dhargay N."/>
            <person name="Dooley K."/>
            <person name="Dooley E."/>
            <person name="Doricent M."/>
            <person name="Dorje P."/>
            <person name="Dorjee K."/>
            <person name="Dupes A."/>
            <person name="Elong R."/>
            <person name="Falk J."/>
            <person name="Farina A."/>
            <person name="Faro S."/>
            <person name="Ferguson D."/>
            <person name="Fisher S."/>
            <person name="Foley C.D."/>
            <person name="Franke A."/>
            <person name="Friedrich D."/>
            <person name="Gadbois L."/>
            <person name="Gearin G."/>
            <person name="Gearin C.R."/>
            <person name="Giannoukos G."/>
            <person name="Goode T."/>
            <person name="Graham J."/>
            <person name="Grandbois E."/>
            <person name="Grewal S."/>
            <person name="Gyaltsen K."/>
            <person name="Hafez N."/>
            <person name="Hagos B."/>
            <person name="Hall J."/>
            <person name="Henson C."/>
            <person name="Hollinger A."/>
            <person name="Honan T."/>
            <person name="Huard M.D."/>
            <person name="Hughes L."/>
            <person name="Hurhula B."/>
            <person name="Husby M.E."/>
            <person name="Kamat A."/>
            <person name="Kanga B."/>
            <person name="Kashin S."/>
            <person name="Khazanovich D."/>
            <person name="Kisner P."/>
            <person name="Lance K."/>
            <person name="Lara M."/>
            <person name="Lee W."/>
            <person name="Lennon N."/>
            <person name="Letendre F."/>
            <person name="LeVine R."/>
            <person name="Lipovsky A."/>
            <person name="Liu X."/>
            <person name="Liu J."/>
            <person name="Liu S."/>
            <person name="Lokyitsang T."/>
            <person name="Lokyitsang Y."/>
            <person name="Lubonja R."/>
            <person name="Lui A."/>
            <person name="MacDonald P."/>
            <person name="Magnisalis V."/>
            <person name="Maru K."/>
            <person name="Matthews C."/>
            <person name="McCusker W."/>
            <person name="McDonough S."/>
            <person name="Mehta T."/>
            <person name="Meldrim J."/>
            <person name="Meneus L."/>
            <person name="Mihai O."/>
            <person name="Mihalev A."/>
            <person name="Mihova T."/>
            <person name="Mittelman R."/>
            <person name="Mlenga V."/>
            <person name="Montmayeur A."/>
            <person name="Mulrain L."/>
            <person name="Navidi A."/>
            <person name="Naylor J."/>
            <person name="Negash T."/>
            <person name="Nguyen T."/>
            <person name="Nguyen N."/>
            <person name="Nicol R."/>
            <person name="Norbu C."/>
            <person name="Norbu N."/>
            <person name="Novod N."/>
            <person name="O'Neill B."/>
            <person name="Osman S."/>
            <person name="Markiewicz E."/>
            <person name="Oyono O.L."/>
            <person name="Patti C."/>
            <person name="Phunkhang P."/>
            <person name="Pierre F."/>
            <person name="Priest M."/>
            <person name="Raghuraman S."/>
            <person name="Rege F."/>
            <person name="Reyes R."/>
            <person name="Rise C."/>
            <person name="Rogov P."/>
            <person name="Ross K."/>
            <person name="Ryan E."/>
            <person name="Settipalli S."/>
            <person name="Shea T."/>
            <person name="Sherpa N."/>
            <person name="Shi L."/>
            <person name="Shih D."/>
            <person name="Sparrow T."/>
            <person name="Spaulding J."/>
            <person name="Stalker J."/>
            <person name="Stange-Thomann N."/>
            <person name="Stavropoulos S."/>
            <person name="Stone C."/>
            <person name="Strader C."/>
            <person name="Tesfaye S."/>
            <person name="Thomson T."/>
            <person name="Thoulutsang Y."/>
            <person name="Thoulutsang D."/>
            <person name="Topham K."/>
            <person name="Topping I."/>
            <person name="Tsamla T."/>
            <person name="Vassiliev H."/>
            <person name="Vo A."/>
            <person name="Wangchuk T."/>
            <person name="Wangdi T."/>
            <person name="Weiand M."/>
            <person name="Wilkinson J."/>
            <person name="Wilson A."/>
            <person name="Yadav S."/>
            <person name="Young G."/>
            <person name="Yu Q."/>
            <person name="Zembek L."/>
            <person name="Zhong D."/>
            <person name="Zimmer A."/>
            <person name="Zwirko Z."/>
            <person name="Jaffe D.B."/>
            <person name="Alvarez P."/>
            <person name="Brockman W."/>
            <person name="Butler J."/>
            <person name="Chin C."/>
            <person name="Gnerre S."/>
            <person name="Grabherr M."/>
            <person name="Kleber M."/>
            <person name="Mauceli E."/>
            <person name="MacCallum I."/>
        </authorList>
    </citation>
    <scope>NUCLEOTIDE SEQUENCE [LARGE SCALE GENOMIC DNA]</scope>
    <source>
        <strain evidence="12">Tucson 15010-1051.87</strain>
    </source>
</reference>
<name>B4LQA6_DROVI</name>
<evidence type="ECO:0000256" key="4">
    <source>
        <dbReference type="ARBA" id="ARBA00022729"/>
    </source>
</evidence>
<feature type="chain" id="PRO_5002816470" description="TGF-beta family profile domain-containing protein" evidence="9">
    <location>
        <begin position="19"/>
        <end position="410"/>
    </location>
</feature>
<evidence type="ECO:0000313" key="12">
    <source>
        <dbReference type="Proteomes" id="UP000008792"/>
    </source>
</evidence>
<evidence type="ECO:0000256" key="1">
    <source>
        <dbReference type="ARBA" id="ARBA00004613"/>
    </source>
</evidence>
<dbReference type="InterPro" id="IPR029034">
    <property type="entry name" value="Cystine-knot_cytokine"/>
</dbReference>
<dbReference type="CDD" id="cd13761">
    <property type="entry name" value="TGF_beta_BMP5_like"/>
    <property type="match status" value="1"/>
</dbReference>
<dbReference type="FunFam" id="2.10.90.10:FF:000052">
    <property type="entry name" value="Bone morphogenetic protein"/>
    <property type="match status" value="1"/>
</dbReference>
<dbReference type="AlphaFoldDB" id="B4LQA6"/>
<dbReference type="EMBL" id="CH940649">
    <property type="protein sequence ID" value="EDW63356.1"/>
    <property type="molecule type" value="Genomic_DNA"/>
</dbReference>
<keyword evidence="7" id="KW-0325">Glycoprotein</keyword>
<dbReference type="OMA" id="KPPQSCE"/>
<dbReference type="Gene3D" id="2.10.90.10">
    <property type="entry name" value="Cystine-knot cytokines"/>
    <property type="match status" value="1"/>
</dbReference>
<dbReference type="PANTHER" id="PTHR11848:SF310">
    <property type="entry name" value="PROTEIN 60A-RELATED"/>
    <property type="match status" value="1"/>
</dbReference>
<organism evidence="11 12">
    <name type="scientific">Drosophila virilis</name>
    <name type="common">Fruit fly</name>
    <dbReference type="NCBI Taxonomy" id="7244"/>
    <lineage>
        <taxon>Eukaryota</taxon>
        <taxon>Metazoa</taxon>
        <taxon>Ecdysozoa</taxon>
        <taxon>Arthropoda</taxon>
        <taxon>Hexapoda</taxon>
        <taxon>Insecta</taxon>
        <taxon>Pterygota</taxon>
        <taxon>Neoptera</taxon>
        <taxon>Endopterygota</taxon>
        <taxon>Diptera</taxon>
        <taxon>Brachycera</taxon>
        <taxon>Muscomorpha</taxon>
        <taxon>Ephydroidea</taxon>
        <taxon>Drosophilidae</taxon>
        <taxon>Drosophila</taxon>
    </lineage>
</organism>
<proteinExistence type="inferred from homology"/>
<comment type="subcellular location">
    <subcellularLocation>
        <location evidence="1">Secreted</location>
    </subcellularLocation>
</comment>
<evidence type="ECO:0000256" key="6">
    <source>
        <dbReference type="ARBA" id="ARBA00023157"/>
    </source>
</evidence>
<dbReference type="SMART" id="SM00204">
    <property type="entry name" value="TGFB"/>
    <property type="match status" value="1"/>
</dbReference>